<evidence type="ECO:0000313" key="2">
    <source>
        <dbReference type="Proteomes" id="UP000536534"/>
    </source>
</evidence>
<gene>
    <name evidence="1" type="ORF">GX576_10835</name>
</gene>
<reference evidence="1 2" key="1">
    <citation type="journal article" date="2020" name="Biotechnol. Biofuels">
        <title>New insights from the biogas microbiome by comprehensive genome-resolved metagenomics of nearly 1600 species originating from multiple anaerobic digesters.</title>
        <authorList>
            <person name="Campanaro S."/>
            <person name="Treu L."/>
            <person name="Rodriguez-R L.M."/>
            <person name="Kovalovszki A."/>
            <person name="Ziels R.M."/>
            <person name="Maus I."/>
            <person name="Zhu X."/>
            <person name="Kougias P.G."/>
            <person name="Basile A."/>
            <person name="Luo G."/>
            <person name="Schluter A."/>
            <person name="Konstantinidis K.T."/>
            <person name="Angelidaki I."/>
        </authorList>
    </citation>
    <scope>NUCLEOTIDE SEQUENCE [LARGE SCALE GENOMIC DNA]</scope>
    <source>
        <strain evidence="1">AS06rmzACSIP_256</strain>
    </source>
</reference>
<dbReference type="Proteomes" id="UP000536534">
    <property type="component" value="Unassembled WGS sequence"/>
</dbReference>
<evidence type="ECO:0000313" key="1">
    <source>
        <dbReference type="EMBL" id="NLF54867.1"/>
    </source>
</evidence>
<name>A0A7X7R8K8_9RHOO</name>
<dbReference type="AlphaFoldDB" id="A0A7X7R8K8"/>
<sequence>MKTPKLLPWYARKAGVPIERAEVLWAKAVRQATDETGWVGNAEFWGASMDIFRQLLDDEKASLCAPRVSPLLRLQRRLWRLPLLALEDLMMASRTRWLRSGGFPRISA</sequence>
<comment type="caution">
    <text evidence="1">The sequence shown here is derived from an EMBL/GenBank/DDBJ whole genome shotgun (WGS) entry which is preliminary data.</text>
</comment>
<protein>
    <submittedName>
        <fullName evidence="1">Uncharacterized protein</fullName>
    </submittedName>
</protein>
<proteinExistence type="predicted"/>
<dbReference type="EMBL" id="JAAYYV010000290">
    <property type="protein sequence ID" value="NLF54867.1"/>
    <property type="molecule type" value="Genomic_DNA"/>
</dbReference>
<organism evidence="1 2">
    <name type="scientific">Thauera phenolivorans</name>
    <dbReference type="NCBI Taxonomy" id="1792543"/>
    <lineage>
        <taxon>Bacteria</taxon>
        <taxon>Pseudomonadati</taxon>
        <taxon>Pseudomonadota</taxon>
        <taxon>Betaproteobacteria</taxon>
        <taxon>Rhodocyclales</taxon>
        <taxon>Zoogloeaceae</taxon>
        <taxon>Thauera</taxon>
    </lineage>
</organism>
<accession>A0A7X7R8K8</accession>